<dbReference type="EMBL" id="CP045898">
    <property type="protein sequence ID" value="QQP40278.1"/>
    <property type="molecule type" value="Genomic_DNA"/>
</dbReference>
<evidence type="ECO:0000313" key="1">
    <source>
        <dbReference type="EMBL" id="QQP40278.1"/>
    </source>
</evidence>
<keyword evidence="2" id="KW-1185">Reference proteome</keyword>
<name>A0A7T8GYR2_CALRO</name>
<protein>
    <submittedName>
        <fullName evidence="1">Uncharacterized protein</fullName>
    </submittedName>
</protein>
<reference evidence="2" key="1">
    <citation type="submission" date="2021-01" db="EMBL/GenBank/DDBJ databases">
        <title>Caligus Genome Assembly.</title>
        <authorList>
            <person name="Gallardo-Escarate C."/>
        </authorList>
    </citation>
    <scope>NUCLEOTIDE SEQUENCE [LARGE SCALE GENOMIC DNA]</scope>
</reference>
<dbReference type="AlphaFoldDB" id="A0A7T8GYR2"/>
<feature type="non-terminal residue" evidence="1">
    <location>
        <position position="1"/>
    </location>
</feature>
<proteinExistence type="predicted"/>
<accession>A0A7T8GYR2</accession>
<evidence type="ECO:0000313" key="2">
    <source>
        <dbReference type="Proteomes" id="UP000595437"/>
    </source>
</evidence>
<dbReference type="Proteomes" id="UP000595437">
    <property type="component" value="Chromosome 9"/>
</dbReference>
<feature type="non-terminal residue" evidence="1">
    <location>
        <position position="64"/>
    </location>
</feature>
<sequence>PRLNSRFPFLDITCKRTFLILLISFFLSLKDQKFHKKKIIVPFYVDSGSRRSPKGKTRGSLHLH</sequence>
<gene>
    <name evidence="1" type="ORF">FKW44_014269</name>
</gene>
<organism evidence="1 2">
    <name type="scientific">Caligus rogercresseyi</name>
    <name type="common">Sea louse</name>
    <dbReference type="NCBI Taxonomy" id="217165"/>
    <lineage>
        <taxon>Eukaryota</taxon>
        <taxon>Metazoa</taxon>
        <taxon>Ecdysozoa</taxon>
        <taxon>Arthropoda</taxon>
        <taxon>Crustacea</taxon>
        <taxon>Multicrustacea</taxon>
        <taxon>Hexanauplia</taxon>
        <taxon>Copepoda</taxon>
        <taxon>Siphonostomatoida</taxon>
        <taxon>Caligidae</taxon>
        <taxon>Caligus</taxon>
    </lineage>
</organism>